<reference evidence="14" key="3">
    <citation type="journal article" date="2012" name="PLoS Pathog.">
        <title>Comparative genomics of the apicomplexan parasites Toxoplasma gondii and Neospora caninum: Coccidia differing in host range and transmission strategy.</title>
        <authorList>
            <person name="Reid A.J."/>
            <person name="Vermont S.J."/>
            <person name="Cotton J.A."/>
            <person name="Harris D."/>
            <person name="Hill-Cawthorne G.A."/>
            <person name="Konen-Waisman S."/>
            <person name="Latham S.M."/>
            <person name="Mourier T."/>
            <person name="Norton R."/>
            <person name="Quail M.A."/>
            <person name="Sanders M."/>
            <person name="Shanmugam D."/>
            <person name="Sohal A."/>
            <person name="Wasmuth J.D."/>
            <person name="Brunk B."/>
            <person name="Grigg M.E."/>
            <person name="Howard J.C."/>
            <person name="Parkinson J."/>
            <person name="Roos D.S."/>
            <person name="Trees A.J."/>
            <person name="Berriman M."/>
            <person name="Pain A."/>
            <person name="Wastling J.M."/>
        </authorList>
    </citation>
    <scope>NUCLEOTIDE SEQUENCE [LARGE SCALE GENOMIC DNA]</scope>
    <source>
        <strain evidence="14">Liverpool</strain>
    </source>
</reference>
<name>F0VAZ4_NEOCL</name>
<feature type="compositionally biased region" description="Basic and acidic residues" evidence="10">
    <location>
        <begin position="101"/>
        <end position="114"/>
    </location>
</feature>
<feature type="compositionally biased region" description="Polar residues" evidence="10">
    <location>
        <begin position="776"/>
        <end position="790"/>
    </location>
</feature>
<feature type="region of interest" description="Disordered" evidence="10">
    <location>
        <begin position="1373"/>
        <end position="1434"/>
    </location>
</feature>
<dbReference type="InterPro" id="IPR036236">
    <property type="entry name" value="Znf_C2H2_sf"/>
</dbReference>
<feature type="region of interest" description="Disordered" evidence="10">
    <location>
        <begin position="675"/>
        <end position="698"/>
    </location>
</feature>
<gene>
    <name evidence="13" type="ORF">BN1204_044320</name>
    <name evidence="12" type="ORF">NCLIV_044320</name>
</gene>
<dbReference type="EMBL" id="FR823385">
    <property type="protein sequence ID" value="CBZ51370.1"/>
    <property type="molecule type" value="Genomic_DNA"/>
</dbReference>
<evidence type="ECO:0000256" key="7">
    <source>
        <dbReference type="ARBA" id="ARBA00023163"/>
    </source>
</evidence>
<dbReference type="InterPro" id="IPR050331">
    <property type="entry name" value="Zinc_finger"/>
</dbReference>
<feature type="region of interest" description="Disordered" evidence="10">
    <location>
        <begin position="593"/>
        <end position="619"/>
    </location>
</feature>
<dbReference type="Pfam" id="PF00096">
    <property type="entry name" value="zf-C2H2"/>
    <property type="match status" value="2"/>
</dbReference>
<keyword evidence="14" id="KW-1185">Reference proteome</keyword>
<feature type="compositionally biased region" description="Basic and acidic residues" evidence="10">
    <location>
        <begin position="598"/>
        <end position="609"/>
    </location>
</feature>
<keyword evidence="4 9" id="KW-0863">Zinc-finger</keyword>
<feature type="region of interest" description="Disordered" evidence="10">
    <location>
        <begin position="76"/>
        <end position="152"/>
    </location>
</feature>
<proteinExistence type="predicted"/>
<dbReference type="VEuPathDB" id="ToxoDB:NCLIV_044320"/>
<feature type="compositionally biased region" description="Polar residues" evidence="10">
    <location>
        <begin position="661"/>
        <end position="670"/>
    </location>
</feature>
<evidence type="ECO:0000256" key="5">
    <source>
        <dbReference type="ARBA" id="ARBA00022833"/>
    </source>
</evidence>
<evidence type="ECO:0000256" key="4">
    <source>
        <dbReference type="ARBA" id="ARBA00022771"/>
    </source>
</evidence>
<sequence>MRPSAENETVTFRSGSAENQFLAGAEQAASVPTTHRRPVVSGLSLAEACSIELAAEGAYAGLVEAAGKPSEAMWGADEYARDSESPPGLPPASLRRSKRVGHSDAKRVGNHDGEASGSSTGKARPMGQGEAETVRADVAVEQELSSSELREPVKVDDAALDLDSAFSVDTPPRACSEAARGCESPFRPLSPPCPSIGSPKKRSPAAPATGTPAFMPGLADGADCSFPLFRPQSSCSTVASHHFSSRGSFSPLSFSRSASLLGEQANLAKDAFSPVRRKEAGPSAGGKGCAQSPGDTVGSGDVPAVDLIELPPRRSPSILPQVDEGDAWDGETREEQEPLSEALQGTPETDDGDSVRSALLSPGAAGRTANSGTHFEPPAHPSGQGRACTQNLFQDPETGSHIGTTMPEENSAESACGEMSPTSARDDPQSASVSDGHPVDSLDAREPETFGSDSAQSELPNLLAPARQSPEVSSPVDAPAVEGRGDAEEAGSSRHPLRDVLESSPTAGLTEAPEGPSEGDSSLSETAPEERGSSPSAAADLHSVPRGVGANFCKQAANPSRGARQPEQERDCHGWLLQQFSFSTLPGLAAGATNSFTAERKRGEFEHTETSGNAPPVALPEETIEQIAKTFGSTEADGMEEETLEFDETLFPLGTKKQRRGTSSTSCSEVSGLSSVKEKDACGGKKLKRASAASKSKSAQSALDDLAELSAVHDVKHGLNDFILSALRRCAPQSSLPGRNSKPFLWSLSDTSSPEWLRKTQEPGAAFQNAREDSGSALSRSGPASASSDEGCQDDCAWPSDTFRRFLSGHLETSRSSPFSRASPSSRAESSASRSVSPVASCMGNRSARSCDRPPSGGHTAETVRAAEFSEEALRAFLASSSVSSLSRDLASQAATARNAFAPRRTAAALKTSASRTPSRTLSELEARWDSVSPRSVAAIHPGVKIAASSPKAMSSAAHSMSQSMDQCVAQLRKGTSKGLHPYVSFAAMSLLDAMAAKPPEEQCMFIEGLQTACAVLRGADAKDFSGDSAASVLSAIVARLSRNRTAPPNVHATPATADRQAGEHMVPLLDSSVSERGLSFPTASSTVSVVRPGQRSAPPSKCEESQPLLASVAGAGAKPKAMCSVFETAEASTGQKGSGSKKPESRKRGAGSVFSASAEEEKRIVRRSSVLDGVSPSALRSAHLAEKPGPSLQPLSTLLCSLMATGSQAAEPGMGAAGAEGESGGISRRSSENRTTCTAPSALAKAQRKRSRRDSRESGDTTDACGGAKFTFSGSSPSNIAPGLNAAKPTTVLSSACFVGQPQALAELSALFQCGPAKAVDEIGSGKASCQRVKAETTGEPVTASGSACQTASQSLEKTADAEVRLWRFPEARDSPPVKAAEDVKAAKEGGKEGFSTESGKTTEWATTAEREEQTGARGTQPPSVAGGKRDRVAISRNGTRTAARMYACPLCNGLFSRNYNLHHHIRAVHEGAKPFVCPICHKTFSYKRGNLEQHIQAVHRGEKPFQCKICGRAFSQKGNLSQHTQAVHAGNRPFQCPQCSRSFSRKSHLHRHITSLKHYGPAGSSAGIQQLSGGILESELAKDADSSS</sequence>
<accession>F0VAZ4</accession>
<keyword evidence="8" id="KW-0539">Nucleus</keyword>
<evidence type="ECO:0000256" key="1">
    <source>
        <dbReference type="ARBA" id="ARBA00004123"/>
    </source>
</evidence>
<feature type="region of interest" description="Disordered" evidence="10">
    <location>
        <begin position="651"/>
        <end position="670"/>
    </location>
</feature>
<keyword evidence="2" id="KW-0479">Metal-binding</keyword>
<feature type="compositionally biased region" description="Basic and acidic residues" evidence="10">
    <location>
        <begin position="437"/>
        <end position="448"/>
    </location>
</feature>
<feature type="region of interest" description="Disordered" evidence="10">
    <location>
        <begin position="1130"/>
        <end position="1163"/>
    </location>
</feature>
<dbReference type="RefSeq" id="XP_003881403.1">
    <property type="nucleotide sequence ID" value="XM_003881354.1"/>
</dbReference>
<evidence type="ECO:0000256" key="8">
    <source>
        <dbReference type="ARBA" id="ARBA00023242"/>
    </source>
</evidence>
<dbReference type="FunFam" id="3.30.160.60:FF:000624">
    <property type="entry name" value="zinc finger protein 697"/>
    <property type="match status" value="1"/>
</dbReference>
<feature type="domain" description="C2H2-type" evidence="11">
    <location>
        <begin position="1448"/>
        <end position="1476"/>
    </location>
</feature>
<dbReference type="FunFam" id="3.30.160.60:FF:000130">
    <property type="entry name" value="Spalt-like transcription factor 4"/>
    <property type="match status" value="1"/>
</dbReference>
<evidence type="ECO:0000313" key="14">
    <source>
        <dbReference type="Proteomes" id="UP000007494"/>
    </source>
</evidence>
<reference evidence="12" key="1">
    <citation type="submission" date="2011-02" db="EMBL/GenBank/DDBJ databases">
        <authorList>
            <person name="Aslett M."/>
        </authorList>
    </citation>
    <scope>NUCLEOTIDE SEQUENCE</scope>
    <source>
        <strain evidence="12">Liverpool</strain>
    </source>
</reference>
<dbReference type="OMA" id="KHYGPAG"/>
<dbReference type="EMBL" id="LN714484">
    <property type="protein sequence ID" value="CEL68689.1"/>
    <property type="molecule type" value="Genomic_DNA"/>
</dbReference>
<feature type="region of interest" description="Disordered" evidence="10">
    <location>
        <begin position="814"/>
        <end position="860"/>
    </location>
</feature>
<evidence type="ECO:0000259" key="11">
    <source>
        <dbReference type="PROSITE" id="PS50157"/>
    </source>
</evidence>
<comment type="subcellular location">
    <subcellularLocation>
        <location evidence="1">Nucleus</location>
    </subcellularLocation>
</comment>
<feature type="region of interest" description="Disordered" evidence="10">
    <location>
        <begin position="755"/>
        <end position="793"/>
    </location>
</feature>
<feature type="compositionally biased region" description="Gly residues" evidence="10">
    <location>
        <begin position="1216"/>
        <end position="1225"/>
    </location>
</feature>
<feature type="domain" description="C2H2-type" evidence="11">
    <location>
        <begin position="1536"/>
        <end position="1565"/>
    </location>
</feature>
<feature type="domain" description="C2H2-type" evidence="11">
    <location>
        <begin position="1507"/>
        <end position="1535"/>
    </location>
</feature>
<dbReference type="Gene3D" id="3.30.160.60">
    <property type="entry name" value="Classic Zinc Finger"/>
    <property type="match status" value="3"/>
</dbReference>
<dbReference type="GeneID" id="13440355"/>
<keyword evidence="5" id="KW-0862">Zinc</keyword>
<dbReference type="GO" id="GO:0008270">
    <property type="term" value="F:zinc ion binding"/>
    <property type="evidence" value="ECO:0007669"/>
    <property type="project" value="UniProtKB-KW"/>
</dbReference>
<evidence type="ECO:0000313" key="13">
    <source>
        <dbReference type="EMBL" id="CEL68689.1"/>
    </source>
</evidence>
<dbReference type="PANTHER" id="PTHR16515:SF66">
    <property type="entry name" value="C2H2-TYPE DOMAIN-CONTAINING PROTEIN"/>
    <property type="match status" value="1"/>
</dbReference>
<keyword evidence="6" id="KW-0805">Transcription regulation</keyword>
<dbReference type="GO" id="GO:0010468">
    <property type="term" value="P:regulation of gene expression"/>
    <property type="evidence" value="ECO:0007669"/>
    <property type="project" value="TreeGrafter"/>
</dbReference>
<dbReference type="PROSITE" id="PS50157">
    <property type="entry name" value="ZINC_FINGER_C2H2_2"/>
    <property type="match status" value="4"/>
</dbReference>
<dbReference type="PANTHER" id="PTHR16515">
    <property type="entry name" value="PR DOMAIN ZINC FINGER PROTEIN"/>
    <property type="match status" value="1"/>
</dbReference>
<dbReference type="GO" id="GO:0005634">
    <property type="term" value="C:nucleus"/>
    <property type="evidence" value="ECO:0007669"/>
    <property type="project" value="UniProtKB-SubCell"/>
</dbReference>
<evidence type="ECO:0000256" key="3">
    <source>
        <dbReference type="ARBA" id="ARBA00022737"/>
    </source>
</evidence>
<keyword evidence="3" id="KW-0677">Repeat</keyword>
<dbReference type="OrthoDB" id="9402531at2759"/>
<dbReference type="SUPFAM" id="SSF57667">
    <property type="entry name" value="beta-beta-alpha zinc fingers"/>
    <property type="match status" value="2"/>
</dbReference>
<feature type="region of interest" description="Disordered" evidence="10">
    <location>
        <begin position="1084"/>
        <end position="1106"/>
    </location>
</feature>
<feature type="domain" description="C2H2-type" evidence="11">
    <location>
        <begin position="1477"/>
        <end position="1506"/>
    </location>
</feature>
<feature type="region of interest" description="Disordered" evidence="10">
    <location>
        <begin position="1212"/>
        <end position="1266"/>
    </location>
</feature>
<protein>
    <submittedName>
        <fullName evidence="12">Zinc finger protein 467, related</fullName>
    </submittedName>
</protein>
<evidence type="ECO:0000256" key="10">
    <source>
        <dbReference type="SAM" id="MobiDB-lite"/>
    </source>
</evidence>
<dbReference type="InParanoid" id="F0VAZ4"/>
<dbReference type="eggNOG" id="KOG1721">
    <property type="taxonomic scope" value="Eukaryota"/>
</dbReference>
<feature type="region of interest" description="Disordered" evidence="10">
    <location>
        <begin position="272"/>
        <end position="570"/>
    </location>
</feature>
<evidence type="ECO:0000256" key="9">
    <source>
        <dbReference type="PROSITE-ProRule" id="PRU00042"/>
    </source>
</evidence>
<feature type="compositionally biased region" description="Low complexity" evidence="10">
    <location>
        <begin position="814"/>
        <end position="841"/>
    </location>
</feature>
<evidence type="ECO:0000256" key="6">
    <source>
        <dbReference type="ARBA" id="ARBA00023015"/>
    </source>
</evidence>
<keyword evidence="7" id="KW-0804">Transcription</keyword>
<evidence type="ECO:0000313" key="12">
    <source>
        <dbReference type="EMBL" id="CBZ51370.1"/>
    </source>
</evidence>
<organism evidence="12 14">
    <name type="scientific">Neospora caninum (strain Liverpool)</name>
    <dbReference type="NCBI Taxonomy" id="572307"/>
    <lineage>
        <taxon>Eukaryota</taxon>
        <taxon>Sar</taxon>
        <taxon>Alveolata</taxon>
        <taxon>Apicomplexa</taxon>
        <taxon>Conoidasida</taxon>
        <taxon>Coccidia</taxon>
        <taxon>Eucoccidiorida</taxon>
        <taxon>Eimeriorina</taxon>
        <taxon>Sarcocystidae</taxon>
        <taxon>Neospora</taxon>
    </lineage>
</organism>
<feature type="region of interest" description="Disordered" evidence="10">
    <location>
        <begin position="188"/>
        <end position="214"/>
    </location>
</feature>
<dbReference type="SMART" id="SM00355">
    <property type="entry name" value="ZnF_C2H2"/>
    <property type="match status" value="4"/>
</dbReference>
<feature type="compositionally biased region" description="Basic and acidic residues" evidence="10">
    <location>
        <begin position="1373"/>
        <end position="1393"/>
    </location>
</feature>
<dbReference type="PROSITE" id="PS00028">
    <property type="entry name" value="ZINC_FINGER_C2H2_1"/>
    <property type="match status" value="3"/>
</dbReference>
<dbReference type="InterPro" id="IPR013087">
    <property type="entry name" value="Znf_C2H2_type"/>
</dbReference>
<evidence type="ECO:0000256" key="2">
    <source>
        <dbReference type="ARBA" id="ARBA00022723"/>
    </source>
</evidence>
<reference evidence="12" key="2">
    <citation type="submission" date="2011-03" db="EMBL/GenBank/DDBJ databases">
        <title>Comparative genomics and transcriptomics of Neospora caninum and Toxoplasma gondii.</title>
        <authorList>
            <person name="Reid A.J."/>
            <person name="Sohal A."/>
            <person name="Harris D."/>
            <person name="Quail M."/>
            <person name="Sanders M."/>
            <person name="Berriman M."/>
            <person name="Wastling J.M."/>
            <person name="Pain A."/>
        </authorList>
    </citation>
    <scope>NUCLEOTIDE SEQUENCE</scope>
    <source>
        <strain evidence="12">Liverpool</strain>
    </source>
</reference>
<dbReference type="Proteomes" id="UP000007494">
    <property type="component" value="Chromosome IX"/>
</dbReference>
<reference evidence="13" key="4">
    <citation type="journal article" date="2015" name="PLoS ONE">
        <title>Comprehensive Evaluation of Toxoplasma gondii VEG and Neospora caninum LIV Genomes with Tachyzoite Stage Transcriptome and Proteome Defines Novel Transcript Features.</title>
        <authorList>
            <person name="Ramaprasad A."/>
            <person name="Mourier T."/>
            <person name="Naeem R."/>
            <person name="Malas T.B."/>
            <person name="Moussa E."/>
            <person name="Panigrahi A."/>
            <person name="Vermont S.J."/>
            <person name="Otto T.D."/>
            <person name="Wastling J."/>
            <person name="Pain A."/>
        </authorList>
    </citation>
    <scope>NUCLEOTIDE SEQUENCE</scope>
    <source>
        <strain evidence="13">Liverpool</strain>
    </source>
</reference>